<proteinExistence type="predicted"/>
<accession>A0A450SCH3</accession>
<name>A0A450SCH3_9GAMM</name>
<evidence type="ECO:0000313" key="3">
    <source>
        <dbReference type="EMBL" id="VFJ49972.1"/>
    </source>
</evidence>
<sequence length="288" mass="32684">MNESNTAPDTTRTPDAPSQDGPSRTMDQDGLELATWGIAAAGKTVLMMQLYLATRGRESGPWSVIPDKETVPYMKKLRNTMEKERRFPSATLRESQVPIIYHFQNREDGRRARLQLVDRAGALWEDVDNDPELTGQLASAHGVALLVDPIENENNFHRLEDTLNALFHARGNEIGDSRPIALCLTKADTWIRSWEELVEARDDPDTYSRRWLENRDSHSRILNYLSDHCPNARLFPVSAIGIHARFCHIQPAAYFDDRLDSRILPGGEPLNILEPFLWLIEQAGAENE</sequence>
<dbReference type="InterPro" id="IPR045528">
    <property type="entry name" value="DO-GTPase2"/>
</dbReference>
<reference evidence="3" key="1">
    <citation type="submission" date="2019-02" db="EMBL/GenBank/DDBJ databases">
        <authorList>
            <person name="Gruber-Vodicka R. H."/>
            <person name="Seah K. B. B."/>
        </authorList>
    </citation>
    <scope>NUCLEOTIDE SEQUENCE</scope>
    <source>
        <strain evidence="3">BECK_DK161</strain>
    </source>
</reference>
<dbReference type="EMBL" id="CAADEY010000027">
    <property type="protein sequence ID" value="VFJ49972.1"/>
    <property type="molecule type" value="Genomic_DNA"/>
</dbReference>
<feature type="compositionally biased region" description="Low complexity" evidence="1">
    <location>
        <begin position="1"/>
        <end position="17"/>
    </location>
</feature>
<evidence type="ECO:0000259" key="2">
    <source>
        <dbReference type="Pfam" id="PF19993"/>
    </source>
</evidence>
<dbReference type="AlphaFoldDB" id="A0A450SCH3"/>
<protein>
    <recommendedName>
        <fullName evidence="2">Double-GTPase 2 domain-containing protein</fullName>
    </recommendedName>
</protein>
<dbReference type="InterPro" id="IPR027417">
    <property type="entry name" value="P-loop_NTPase"/>
</dbReference>
<feature type="region of interest" description="Disordered" evidence="1">
    <location>
        <begin position="1"/>
        <end position="28"/>
    </location>
</feature>
<gene>
    <name evidence="3" type="ORF">BECKDK2373C_GA0170839_102722</name>
</gene>
<dbReference type="Pfam" id="PF19993">
    <property type="entry name" value="DO-GTPase2"/>
    <property type="match status" value="1"/>
</dbReference>
<organism evidence="3">
    <name type="scientific">Candidatus Kentrum sp. DK</name>
    <dbReference type="NCBI Taxonomy" id="2126562"/>
    <lineage>
        <taxon>Bacteria</taxon>
        <taxon>Pseudomonadati</taxon>
        <taxon>Pseudomonadota</taxon>
        <taxon>Gammaproteobacteria</taxon>
        <taxon>Candidatus Kentrum</taxon>
    </lineage>
</organism>
<dbReference type="SUPFAM" id="SSF52540">
    <property type="entry name" value="P-loop containing nucleoside triphosphate hydrolases"/>
    <property type="match status" value="1"/>
</dbReference>
<evidence type="ECO:0000256" key="1">
    <source>
        <dbReference type="SAM" id="MobiDB-lite"/>
    </source>
</evidence>
<feature type="domain" description="Double-GTPase 2" evidence="2">
    <location>
        <begin position="37"/>
        <end position="195"/>
    </location>
</feature>